<protein>
    <submittedName>
        <fullName evidence="1">Uncharacterized protein</fullName>
    </submittedName>
</protein>
<name>A0AAD7D217_MYCRO</name>
<dbReference type="EMBL" id="JARKIE010000155">
    <property type="protein sequence ID" value="KAJ7674352.1"/>
    <property type="molecule type" value="Genomic_DNA"/>
</dbReference>
<comment type="caution">
    <text evidence="1">The sequence shown here is derived from an EMBL/GenBank/DDBJ whole genome shotgun (WGS) entry which is preliminary data.</text>
</comment>
<evidence type="ECO:0000313" key="1">
    <source>
        <dbReference type="EMBL" id="KAJ7674352.1"/>
    </source>
</evidence>
<accession>A0AAD7D217</accession>
<reference evidence="1" key="1">
    <citation type="submission" date="2023-03" db="EMBL/GenBank/DDBJ databases">
        <title>Massive genome expansion in bonnet fungi (Mycena s.s.) driven by repeated elements and novel gene families across ecological guilds.</title>
        <authorList>
            <consortium name="Lawrence Berkeley National Laboratory"/>
            <person name="Harder C.B."/>
            <person name="Miyauchi S."/>
            <person name="Viragh M."/>
            <person name="Kuo A."/>
            <person name="Thoen E."/>
            <person name="Andreopoulos B."/>
            <person name="Lu D."/>
            <person name="Skrede I."/>
            <person name="Drula E."/>
            <person name="Henrissat B."/>
            <person name="Morin E."/>
            <person name="Kohler A."/>
            <person name="Barry K."/>
            <person name="LaButti K."/>
            <person name="Morin E."/>
            <person name="Salamov A."/>
            <person name="Lipzen A."/>
            <person name="Mereny Z."/>
            <person name="Hegedus B."/>
            <person name="Baldrian P."/>
            <person name="Stursova M."/>
            <person name="Weitz H."/>
            <person name="Taylor A."/>
            <person name="Grigoriev I.V."/>
            <person name="Nagy L.G."/>
            <person name="Martin F."/>
            <person name="Kauserud H."/>
        </authorList>
    </citation>
    <scope>NUCLEOTIDE SEQUENCE</scope>
    <source>
        <strain evidence="1">CBHHK067</strain>
    </source>
</reference>
<proteinExistence type="predicted"/>
<organism evidence="1 2">
    <name type="scientific">Mycena rosella</name>
    <name type="common">Pink bonnet</name>
    <name type="synonym">Agaricus rosellus</name>
    <dbReference type="NCBI Taxonomy" id="1033263"/>
    <lineage>
        <taxon>Eukaryota</taxon>
        <taxon>Fungi</taxon>
        <taxon>Dikarya</taxon>
        <taxon>Basidiomycota</taxon>
        <taxon>Agaricomycotina</taxon>
        <taxon>Agaricomycetes</taxon>
        <taxon>Agaricomycetidae</taxon>
        <taxon>Agaricales</taxon>
        <taxon>Marasmiineae</taxon>
        <taxon>Mycenaceae</taxon>
        <taxon>Mycena</taxon>
    </lineage>
</organism>
<dbReference type="Proteomes" id="UP001221757">
    <property type="component" value="Unassembled WGS sequence"/>
</dbReference>
<dbReference type="AlphaFoldDB" id="A0AAD7D217"/>
<sequence length="628" mass="71845">MSAHKGGKPKPRSAASQCSTLLEDETRCAEVPTHGYPIERCRVHHEQYRTMTKRYKEAQKFVDDTLAGALIPSKEDVLTYTSIPTIMEKARLLKKYVIAIREERTGREIHHNRFFLKVDDGHKMRIKVLAKQMIYAVEIRDALEARALRLHMGNHPAKEWMEDFQTTPLEDEADEGPQPEMDIFAYIRAQHDKLQEQAALNEGDDLISLRLRLAKQRKILTNAWLQYTRRIIFHDPHLCAKSLDKVSVKDFVMDDDFGADDVLRVMEMYKRRLYIGLKWWKDSLTEAIAMRDSAEASAHMGNLENRFKILGGWIYNNTRNTPAPNKVTARVRHRKCYVRLCCNFDELHTFLTFSALMLGSNAPSFCTDSLNFDPPMDSTAFRNHLSLCGVIVTDMVNGYQKLKIPGPVPSILPAKTPGCITWVEVQSRVYIFGAIRNEPDDFTTAFLRELRARPDLFTVVTRSDTDPPLKVESFGEVTDQMRTRQFEAPPQPPWNAPAGRGPWNVMRTAVDVLYGGGQGPYETHAGYLSPGFNNTKGARGRTETSFFYHKHFPVKYFLILDASPTGNVHDLAIQVAWAAFRAKGLVQGNYDKRRYEKASDVLFTQHARERLSFLPDGDYTVANLMYRD</sequence>
<evidence type="ECO:0000313" key="2">
    <source>
        <dbReference type="Proteomes" id="UP001221757"/>
    </source>
</evidence>
<keyword evidence="2" id="KW-1185">Reference proteome</keyword>
<gene>
    <name evidence="1" type="ORF">B0H17DRAFT_1161752</name>
</gene>